<dbReference type="PANTHER" id="PTHR30118">
    <property type="entry name" value="HTH-TYPE TRANSCRIPTIONAL REGULATOR LEUO-RELATED"/>
    <property type="match status" value="1"/>
</dbReference>
<dbReference type="InterPro" id="IPR050389">
    <property type="entry name" value="LysR-type_TF"/>
</dbReference>
<keyword evidence="3" id="KW-0238">DNA-binding</keyword>
<dbReference type="GO" id="GO:0003700">
    <property type="term" value="F:DNA-binding transcription factor activity"/>
    <property type="evidence" value="ECO:0007669"/>
    <property type="project" value="InterPro"/>
</dbReference>
<proteinExistence type="inferred from homology"/>
<evidence type="ECO:0000256" key="4">
    <source>
        <dbReference type="ARBA" id="ARBA00023163"/>
    </source>
</evidence>
<dbReference type="SUPFAM" id="SSF46785">
    <property type="entry name" value="Winged helix' DNA-binding domain"/>
    <property type="match status" value="1"/>
</dbReference>
<protein>
    <submittedName>
        <fullName evidence="6">LysR family transcriptional regulator</fullName>
    </submittedName>
</protein>
<dbReference type="GO" id="GO:0003677">
    <property type="term" value="F:DNA binding"/>
    <property type="evidence" value="ECO:0007669"/>
    <property type="project" value="UniProtKB-KW"/>
</dbReference>
<dbReference type="InterPro" id="IPR036388">
    <property type="entry name" value="WH-like_DNA-bd_sf"/>
</dbReference>
<feature type="domain" description="HTH lysR-type" evidence="5">
    <location>
        <begin position="6"/>
        <end position="63"/>
    </location>
</feature>
<evidence type="ECO:0000313" key="7">
    <source>
        <dbReference type="Proteomes" id="UP001216329"/>
    </source>
</evidence>
<evidence type="ECO:0000256" key="1">
    <source>
        <dbReference type="ARBA" id="ARBA00009437"/>
    </source>
</evidence>
<comment type="similarity">
    <text evidence="1">Belongs to the LysR transcriptional regulatory family.</text>
</comment>
<dbReference type="PROSITE" id="PS50931">
    <property type="entry name" value="HTH_LYSR"/>
    <property type="match status" value="1"/>
</dbReference>
<name>A0AAJ5WJ94_9PSED</name>
<evidence type="ECO:0000256" key="3">
    <source>
        <dbReference type="ARBA" id="ARBA00023125"/>
    </source>
</evidence>
<accession>A0AAJ5WJ94</accession>
<dbReference type="CDD" id="cd08459">
    <property type="entry name" value="PBP2_DntR_NahR_LinR_like"/>
    <property type="match status" value="1"/>
</dbReference>
<dbReference type="PRINTS" id="PR00039">
    <property type="entry name" value="HTHLYSR"/>
</dbReference>
<evidence type="ECO:0000313" key="6">
    <source>
        <dbReference type="EMBL" id="WEK32891.1"/>
    </source>
</evidence>
<dbReference type="SUPFAM" id="SSF53850">
    <property type="entry name" value="Periplasmic binding protein-like II"/>
    <property type="match status" value="1"/>
</dbReference>
<dbReference type="AlphaFoldDB" id="A0AAJ5WJ94"/>
<dbReference type="PANTHER" id="PTHR30118:SF15">
    <property type="entry name" value="TRANSCRIPTIONAL REGULATORY PROTEIN"/>
    <property type="match status" value="1"/>
</dbReference>
<dbReference type="InterPro" id="IPR036390">
    <property type="entry name" value="WH_DNA-bd_sf"/>
</dbReference>
<dbReference type="Pfam" id="PF00126">
    <property type="entry name" value="HTH_1"/>
    <property type="match status" value="1"/>
</dbReference>
<keyword evidence="4" id="KW-0804">Transcription</keyword>
<dbReference type="Proteomes" id="UP001216329">
    <property type="component" value="Chromosome"/>
</dbReference>
<dbReference type="Gene3D" id="1.10.10.10">
    <property type="entry name" value="Winged helix-like DNA-binding domain superfamily/Winged helix DNA-binding domain"/>
    <property type="match status" value="1"/>
</dbReference>
<gene>
    <name evidence="6" type="ORF">P0Y58_12085</name>
</gene>
<dbReference type="InterPro" id="IPR000847">
    <property type="entry name" value="LysR_HTH_N"/>
</dbReference>
<dbReference type="Pfam" id="PF03466">
    <property type="entry name" value="LysR_substrate"/>
    <property type="match status" value="1"/>
</dbReference>
<keyword evidence="2" id="KW-0805">Transcription regulation</keyword>
<reference evidence="6" key="1">
    <citation type="submission" date="2023-03" db="EMBL/GenBank/DDBJ databases">
        <title>Andean soil-derived lignocellulolytic bacterial consortium as a source of novel taxa and putative plastic-active enzymes.</title>
        <authorList>
            <person name="Diaz-Garcia L."/>
            <person name="Chuvochina M."/>
            <person name="Feuerriegel G."/>
            <person name="Bunk B."/>
            <person name="Sproer C."/>
            <person name="Streit W.R."/>
            <person name="Rodriguez L.M."/>
            <person name="Overmann J."/>
            <person name="Jimenez D.J."/>
        </authorList>
    </citation>
    <scope>NUCLEOTIDE SEQUENCE</scope>
    <source>
        <strain evidence="6">MAG 876</strain>
    </source>
</reference>
<organism evidence="6 7">
    <name type="scientific">Candidatus Pseudomonas phytovorans</name>
    <dbReference type="NCBI Taxonomy" id="3121377"/>
    <lineage>
        <taxon>Bacteria</taxon>
        <taxon>Pseudomonadati</taxon>
        <taxon>Pseudomonadota</taxon>
        <taxon>Gammaproteobacteria</taxon>
        <taxon>Pseudomonadales</taxon>
        <taxon>Pseudomonadaceae</taxon>
        <taxon>Pseudomonas</taxon>
    </lineage>
</organism>
<dbReference type="InterPro" id="IPR005119">
    <property type="entry name" value="LysR_subst-bd"/>
</dbReference>
<dbReference type="EMBL" id="CP119325">
    <property type="protein sequence ID" value="WEK32891.1"/>
    <property type="molecule type" value="Genomic_DNA"/>
</dbReference>
<dbReference type="Gene3D" id="3.40.190.10">
    <property type="entry name" value="Periplasmic binding protein-like II"/>
    <property type="match status" value="2"/>
</dbReference>
<evidence type="ECO:0000256" key="2">
    <source>
        <dbReference type="ARBA" id="ARBA00023015"/>
    </source>
</evidence>
<sequence>MELRDLDLNLLLVFNQLLIDRKVSTAAENLDLTQPAMSNALKRLRTVLQDALFVRTYQGMEPTPYALQLAEPITTAIQTLRDALARQNTFDPATSNRRFTMAMTDIGEIYFMPKLMDAFAALAPGCTISTLRNSTDTLAEGLQNGTIDLAVGLLPHLQAGFFQRRLFHHRYVCLCRNGHPATLQPLTVEAFMGFDHVNVVAANTGHGEVDTYYARAGVVRNIRLEVPHFVAVGHILQRTNLLATVPERFAASCEVPFGLSALPPPVDLPNIEINLFWHGRYNKDPANRWLRQLMFELFSDTPGILPAL</sequence>
<evidence type="ECO:0000259" key="5">
    <source>
        <dbReference type="PROSITE" id="PS50931"/>
    </source>
</evidence>